<dbReference type="OrthoDB" id="3637792at2"/>
<feature type="region of interest" description="Disordered" evidence="1">
    <location>
        <begin position="182"/>
        <end position="234"/>
    </location>
</feature>
<comment type="caution">
    <text evidence="2">The sequence shown here is derived from an EMBL/GenBank/DDBJ whole genome shotgun (WGS) entry which is preliminary data.</text>
</comment>
<feature type="region of interest" description="Disordered" evidence="1">
    <location>
        <begin position="260"/>
        <end position="421"/>
    </location>
</feature>
<feature type="compositionally biased region" description="Low complexity" evidence="1">
    <location>
        <begin position="209"/>
        <end position="234"/>
    </location>
</feature>
<evidence type="ECO:0000313" key="2">
    <source>
        <dbReference type="EMBL" id="RSD11945.1"/>
    </source>
</evidence>
<keyword evidence="3" id="KW-1185">Reference proteome</keyword>
<evidence type="ECO:0000313" key="3">
    <source>
        <dbReference type="Proteomes" id="UP000267081"/>
    </source>
</evidence>
<name>A0A427T1Y3_9PSEU</name>
<feature type="compositionally biased region" description="Low complexity" evidence="1">
    <location>
        <begin position="188"/>
        <end position="201"/>
    </location>
</feature>
<dbReference type="RefSeq" id="WP_125314170.1">
    <property type="nucleotide sequence ID" value="NZ_RSEC01000059.1"/>
</dbReference>
<dbReference type="Proteomes" id="UP000267081">
    <property type="component" value="Unassembled WGS sequence"/>
</dbReference>
<reference evidence="2 3" key="1">
    <citation type="submission" date="2018-12" db="EMBL/GenBank/DDBJ databases">
        <title>Amycolatopsis eburnea sp. nov. actinomycete associate with arbuscular mycorrhiza fungal spore.</title>
        <authorList>
            <person name="Lumyong S."/>
            <person name="Chaiya L."/>
        </authorList>
    </citation>
    <scope>NUCLEOTIDE SEQUENCE [LARGE SCALE GENOMIC DNA]</scope>
    <source>
        <strain evidence="2 3">GLM-1</strain>
    </source>
</reference>
<feature type="compositionally biased region" description="Low complexity" evidence="1">
    <location>
        <begin position="330"/>
        <end position="353"/>
    </location>
</feature>
<accession>A0A427T1Y3</accession>
<dbReference type="EMBL" id="RSEC01000059">
    <property type="protein sequence ID" value="RSD11945.1"/>
    <property type="molecule type" value="Genomic_DNA"/>
</dbReference>
<organism evidence="2 3">
    <name type="scientific">Amycolatopsis eburnea</name>
    <dbReference type="NCBI Taxonomy" id="2267691"/>
    <lineage>
        <taxon>Bacteria</taxon>
        <taxon>Bacillati</taxon>
        <taxon>Actinomycetota</taxon>
        <taxon>Actinomycetes</taxon>
        <taxon>Pseudonocardiales</taxon>
        <taxon>Pseudonocardiaceae</taxon>
        <taxon>Amycolatopsis</taxon>
    </lineage>
</organism>
<dbReference type="AlphaFoldDB" id="A0A427T1Y3"/>
<gene>
    <name evidence="2" type="ORF">EIY87_34985</name>
</gene>
<feature type="compositionally biased region" description="Gly residues" evidence="1">
    <location>
        <begin position="300"/>
        <end position="314"/>
    </location>
</feature>
<feature type="compositionally biased region" description="Gly residues" evidence="1">
    <location>
        <begin position="361"/>
        <end position="371"/>
    </location>
</feature>
<evidence type="ECO:0000256" key="1">
    <source>
        <dbReference type="SAM" id="MobiDB-lite"/>
    </source>
</evidence>
<proteinExistence type="predicted"/>
<protein>
    <submittedName>
        <fullName evidence="2">Uncharacterized protein</fullName>
    </submittedName>
</protein>
<sequence length="445" mass="45016">MGDPIGVCVDDAFIEETYRKLTAERDQHIPKLLAARQMWSDARGWIQRQASLLLTQATHLTETDRWPDAAGQAFLRRALRDVAVMHSWVDRSGITSSMLSQGIPAMSTGGVPSSQVFDGLDALVAGIRSAQSVVEGLHRQYQAMSEKDRAKHLDEIYGKVVDQLDGLRPKYQAASVALKNAPGSAWVGPRGAAPGASGPSPSAGPAPSSPDTAAPTSPSAAPETPSTPDAPTAADPVQEALAEAPNALDAASQALQGLQQLVGGSPSPTDIGSPTPAEVADRLGALGDGHPGDAGLPSLAGGGGAAPSGVGGAGFPTAAPMPSPAPDPVATAGAALTTAGTTGASAASGTSPGMMPPMQPRGGGKPAGGVKPGDAEHAATGRSRKPAATPGVALLGRAGRRGSKAAPPPAPRREWDTGNDTVQLLDEELWQVDKTDGAPRYRAGH</sequence>